<keyword evidence="1" id="KW-1133">Transmembrane helix</keyword>
<gene>
    <name evidence="2" type="ORF">PGLA_10580</name>
</gene>
<dbReference type="OrthoDB" id="2624769at2"/>
<protein>
    <submittedName>
        <fullName evidence="2">ATPase F0F1</fullName>
    </submittedName>
</protein>
<keyword evidence="1" id="KW-0472">Membrane</keyword>
<dbReference type="RefSeq" id="WP_068532323.1">
    <property type="nucleotide sequence ID" value="NZ_LVJH01000017.1"/>
</dbReference>
<keyword evidence="3" id="KW-1185">Reference proteome</keyword>
<dbReference type="EMBL" id="LVJH01000017">
    <property type="protein sequence ID" value="OAB42894.1"/>
    <property type="molecule type" value="Genomic_DNA"/>
</dbReference>
<sequence length="77" mass="8566">MDNPQRKDNPWFMALYIGGAGGILATYILIGFFTARWLVSMVEGPRYWIAIGTISGLVLGSFHIVMLIKKMMGEQDG</sequence>
<dbReference type="STRING" id="494026.PGLA_10580"/>
<feature type="transmembrane region" description="Helical" evidence="1">
    <location>
        <begin position="12"/>
        <end position="35"/>
    </location>
</feature>
<evidence type="ECO:0000313" key="3">
    <source>
        <dbReference type="Proteomes" id="UP000076967"/>
    </source>
</evidence>
<evidence type="ECO:0000256" key="1">
    <source>
        <dbReference type="SAM" id="Phobius"/>
    </source>
</evidence>
<feature type="transmembrane region" description="Helical" evidence="1">
    <location>
        <begin position="47"/>
        <end position="68"/>
    </location>
</feature>
<comment type="caution">
    <text evidence="2">The sequence shown here is derived from an EMBL/GenBank/DDBJ whole genome shotgun (WGS) entry which is preliminary data.</text>
</comment>
<name>A0A168L582_9BACL</name>
<organism evidence="2 3">
    <name type="scientific">Paenibacillus glacialis</name>
    <dbReference type="NCBI Taxonomy" id="494026"/>
    <lineage>
        <taxon>Bacteria</taxon>
        <taxon>Bacillati</taxon>
        <taxon>Bacillota</taxon>
        <taxon>Bacilli</taxon>
        <taxon>Bacillales</taxon>
        <taxon>Paenibacillaceae</taxon>
        <taxon>Paenibacillus</taxon>
    </lineage>
</organism>
<accession>A0A168L582</accession>
<keyword evidence="1" id="KW-0812">Transmembrane</keyword>
<dbReference type="Proteomes" id="UP000076967">
    <property type="component" value="Unassembled WGS sequence"/>
</dbReference>
<proteinExistence type="predicted"/>
<reference evidence="2 3" key="1">
    <citation type="submission" date="2016-03" db="EMBL/GenBank/DDBJ databases">
        <title>Draft genome sequence of Paenibacillus glacialis DSM 22343.</title>
        <authorList>
            <person name="Shin S.-K."/>
            <person name="Yi H."/>
        </authorList>
    </citation>
    <scope>NUCLEOTIDE SEQUENCE [LARGE SCALE GENOMIC DNA]</scope>
    <source>
        <strain evidence="2 3">DSM 22343</strain>
    </source>
</reference>
<dbReference type="AlphaFoldDB" id="A0A168L582"/>
<evidence type="ECO:0000313" key="2">
    <source>
        <dbReference type="EMBL" id="OAB42894.1"/>
    </source>
</evidence>